<feature type="transmembrane region" description="Helical" evidence="2">
    <location>
        <begin position="182"/>
        <end position="201"/>
    </location>
</feature>
<evidence type="ECO:0000313" key="3">
    <source>
        <dbReference type="EMBL" id="SVA41533.1"/>
    </source>
</evidence>
<name>A0A381VPS2_9ZZZZ</name>
<evidence type="ECO:0000256" key="1">
    <source>
        <dbReference type="SAM" id="MobiDB-lite"/>
    </source>
</evidence>
<dbReference type="AlphaFoldDB" id="A0A381VPS2"/>
<feature type="transmembrane region" description="Helical" evidence="2">
    <location>
        <begin position="151"/>
        <end position="170"/>
    </location>
</feature>
<feature type="non-terminal residue" evidence="3">
    <location>
        <position position="263"/>
    </location>
</feature>
<dbReference type="InterPro" id="IPR019286">
    <property type="entry name" value="DUF2339_TM"/>
</dbReference>
<dbReference type="EMBL" id="UINC01009254">
    <property type="protein sequence ID" value="SVA41533.1"/>
    <property type="molecule type" value="Genomic_DNA"/>
</dbReference>
<feature type="compositionally biased region" description="Basic and acidic residues" evidence="1">
    <location>
        <begin position="72"/>
        <end position="96"/>
    </location>
</feature>
<keyword evidence="2" id="KW-0472">Membrane</keyword>
<feature type="transmembrane region" description="Helical" evidence="2">
    <location>
        <begin position="213"/>
        <end position="230"/>
    </location>
</feature>
<sequence>MELLMGLICVGLVLVVLLPLVKANRAADDLDDLKQKVQRLEDRLNDMGDQFTDTKPASEPLGQAEQQTAAKPEPKHFTLARDPKESRLAGKKKETPALKQPLAPPPIIQSPKSVPRVEPAAKPVAATVAAGMPRLPKVDAESIEMKLGTYWFVRIGVMLVLTGLGILAYYKRSFFIDLSPGAKVSLFYLLSAAMGGVGFWLQRTKEQLKNYGQVLLAGGFAGVYFTTYAAHVIEPVKIIDNATIALLLLFAWGGFMVWVADRL</sequence>
<dbReference type="Pfam" id="PF10101">
    <property type="entry name" value="DUF2339"/>
    <property type="match status" value="1"/>
</dbReference>
<evidence type="ECO:0008006" key="4">
    <source>
        <dbReference type="Google" id="ProtNLM"/>
    </source>
</evidence>
<feature type="transmembrane region" description="Helical" evidence="2">
    <location>
        <begin position="242"/>
        <end position="260"/>
    </location>
</feature>
<dbReference type="PANTHER" id="PTHR38434">
    <property type="entry name" value="BLL2549 PROTEIN"/>
    <property type="match status" value="1"/>
</dbReference>
<evidence type="ECO:0000256" key="2">
    <source>
        <dbReference type="SAM" id="Phobius"/>
    </source>
</evidence>
<proteinExistence type="predicted"/>
<dbReference type="PANTHER" id="PTHR38434:SF1">
    <property type="entry name" value="BLL2549 PROTEIN"/>
    <property type="match status" value="1"/>
</dbReference>
<feature type="region of interest" description="Disordered" evidence="1">
    <location>
        <begin position="47"/>
        <end position="114"/>
    </location>
</feature>
<keyword evidence="2" id="KW-1133">Transmembrane helix</keyword>
<organism evidence="3">
    <name type="scientific">marine metagenome</name>
    <dbReference type="NCBI Taxonomy" id="408172"/>
    <lineage>
        <taxon>unclassified sequences</taxon>
        <taxon>metagenomes</taxon>
        <taxon>ecological metagenomes</taxon>
    </lineage>
</organism>
<protein>
    <recommendedName>
        <fullName evidence="4">DUF2339 domain-containing protein</fullName>
    </recommendedName>
</protein>
<reference evidence="3" key="1">
    <citation type="submission" date="2018-05" db="EMBL/GenBank/DDBJ databases">
        <authorList>
            <person name="Lanie J.A."/>
            <person name="Ng W.-L."/>
            <person name="Kazmierczak K.M."/>
            <person name="Andrzejewski T.M."/>
            <person name="Davidsen T.M."/>
            <person name="Wayne K.J."/>
            <person name="Tettelin H."/>
            <person name="Glass J.I."/>
            <person name="Rusch D."/>
            <person name="Podicherti R."/>
            <person name="Tsui H.-C.T."/>
            <person name="Winkler M.E."/>
        </authorList>
    </citation>
    <scope>NUCLEOTIDE SEQUENCE</scope>
</reference>
<accession>A0A381VPS2</accession>
<keyword evidence="2" id="KW-0812">Transmembrane</keyword>
<gene>
    <name evidence="3" type="ORF">METZ01_LOCUS94387</name>
</gene>